<feature type="compositionally biased region" description="Low complexity" evidence="5">
    <location>
        <begin position="1063"/>
        <end position="1079"/>
    </location>
</feature>
<feature type="compositionally biased region" description="Polar residues" evidence="5">
    <location>
        <begin position="1035"/>
        <end position="1044"/>
    </location>
</feature>
<keyword evidence="2 4" id="KW-0728">SH3 domain</keyword>
<dbReference type="SMART" id="SM00324">
    <property type="entry name" value="RhoGAP"/>
    <property type="match status" value="1"/>
</dbReference>
<feature type="region of interest" description="Disordered" evidence="5">
    <location>
        <begin position="1677"/>
        <end position="1701"/>
    </location>
</feature>
<reference evidence="8 9" key="1">
    <citation type="submission" date="2024-03" db="EMBL/GenBank/DDBJ databases">
        <title>Adaptation during the transition from Ophiocordyceps entomopathogen to insect associate is accompanied by gene loss and intensified selection.</title>
        <authorList>
            <person name="Ward C.M."/>
            <person name="Onetto C.A."/>
            <person name="Borneman A.R."/>
        </authorList>
    </citation>
    <scope>NUCLEOTIDE SEQUENCE [LARGE SCALE GENOMIC DNA]</scope>
    <source>
        <strain evidence="8">AWRI1</strain>
        <tissue evidence="8">Single Adult Female</tissue>
    </source>
</reference>
<keyword evidence="3" id="KW-0343">GTPase activation</keyword>
<dbReference type="Pfam" id="PF00620">
    <property type="entry name" value="RhoGAP"/>
    <property type="match status" value="1"/>
</dbReference>
<evidence type="ECO:0000256" key="5">
    <source>
        <dbReference type="SAM" id="MobiDB-lite"/>
    </source>
</evidence>
<feature type="compositionally biased region" description="Low complexity" evidence="5">
    <location>
        <begin position="623"/>
        <end position="636"/>
    </location>
</feature>
<comment type="caution">
    <text evidence="8">The sequence shown here is derived from an EMBL/GenBank/DDBJ whole genome shotgun (WGS) entry which is preliminary data.</text>
</comment>
<comment type="similarity">
    <text evidence="1">Belongs to the PX domain-containing GAP family.</text>
</comment>
<dbReference type="EMBL" id="JBBCAQ010000010">
    <property type="protein sequence ID" value="KAK7601453.1"/>
    <property type="molecule type" value="Genomic_DNA"/>
</dbReference>
<feature type="compositionally biased region" description="Basic and acidic residues" evidence="5">
    <location>
        <begin position="1457"/>
        <end position="1466"/>
    </location>
</feature>
<feature type="compositionally biased region" description="Low complexity" evidence="5">
    <location>
        <begin position="1312"/>
        <end position="1328"/>
    </location>
</feature>
<feature type="region of interest" description="Disordered" evidence="5">
    <location>
        <begin position="1404"/>
        <end position="1423"/>
    </location>
</feature>
<feature type="compositionally biased region" description="Polar residues" evidence="5">
    <location>
        <begin position="1233"/>
        <end position="1256"/>
    </location>
</feature>
<evidence type="ECO:0000256" key="1">
    <source>
        <dbReference type="ARBA" id="ARBA00008795"/>
    </source>
</evidence>
<feature type="region of interest" description="Disordered" evidence="5">
    <location>
        <begin position="623"/>
        <end position="665"/>
    </location>
</feature>
<dbReference type="GO" id="GO:0005096">
    <property type="term" value="F:GTPase activator activity"/>
    <property type="evidence" value="ECO:0007669"/>
    <property type="project" value="UniProtKB-KW"/>
</dbReference>
<feature type="region of interest" description="Disordered" evidence="5">
    <location>
        <begin position="1306"/>
        <end position="1393"/>
    </location>
</feature>
<feature type="region of interest" description="Disordered" evidence="5">
    <location>
        <begin position="1521"/>
        <end position="1549"/>
    </location>
</feature>
<dbReference type="Gene3D" id="1.10.555.10">
    <property type="entry name" value="Rho GTPase activation protein"/>
    <property type="match status" value="1"/>
</dbReference>
<dbReference type="InterPro" id="IPR000198">
    <property type="entry name" value="RhoGAP_dom"/>
</dbReference>
<dbReference type="SUPFAM" id="SSF50044">
    <property type="entry name" value="SH3-domain"/>
    <property type="match status" value="1"/>
</dbReference>
<feature type="region of interest" description="Disordered" evidence="5">
    <location>
        <begin position="1437"/>
        <end position="1466"/>
    </location>
</feature>
<dbReference type="PROSITE" id="PS50238">
    <property type="entry name" value="RHOGAP"/>
    <property type="match status" value="1"/>
</dbReference>
<evidence type="ECO:0000259" key="7">
    <source>
        <dbReference type="PROSITE" id="PS50238"/>
    </source>
</evidence>
<proteinExistence type="inferred from homology"/>
<gene>
    <name evidence="8" type="ORF">V9T40_008894</name>
</gene>
<dbReference type="Gene3D" id="2.30.30.40">
    <property type="entry name" value="SH3 Domains"/>
    <property type="match status" value="1"/>
</dbReference>
<dbReference type="GO" id="GO:0035091">
    <property type="term" value="F:phosphatidylinositol binding"/>
    <property type="evidence" value="ECO:0007669"/>
    <property type="project" value="InterPro"/>
</dbReference>
<dbReference type="PROSITE" id="PS50002">
    <property type="entry name" value="SH3"/>
    <property type="match status" value="1"/>
</dbReference>
<dbReference type="SUPFAM" id="SSF48350">
    <property type="entry name" value="GTPase activation domain, GAP"/>
    <property type="match status" value="1"/>
</dbReference>
<dbReference type="SUPFAM" id="SSF64268">
    <property type="entry name" value="PX domain"/>
    <property type="match status" value="1"/>
</dbReference>
<dbReference type="PANTHER" id="PTHR15729:SF10">
    <property type="entry name" value="GTPASE-ACTIVATING PROTEIN CDGAPR"/>
    <property type="match status" value="1"/>
</dbReference>
<evidence type="ECO:0000313" key="8">
    <source>
        <dbReference type="EMBL" id="KAK7601453.1"/>
    </source>
</evidence>
<dbReference type="InterPro" id="IPR001452">
    <property type="entry name" value="SH3_domain"/>
</dbReference>
<dbReference type="InterPro" id="IPR036871">
    <property type="entry name" value="PX_dom_sf"/>
</dbReference>
<feature type="domain" description="Rho-GAP" evidence="7">
    <location>
        <begin position="342"/>
        <end position="535"/>
    </location>
</feature>
<dbReference type="InterPro" id="IPR008936">
    <property type="entry name" value="Rho_GTPase_activation_prot"/>
</dbReference>
<dbReference type="InterPro" id="IPR051576">
    <property type="entry name" value="PX-Rho_GAP"/>
</dbReference>
<protein>
    <recommendedName>
        <fullName evidence="10">GTPase-activating protein CdGAPr</fullName>
    </recommendedName>
</protein>
<feature type="compositionally biased region" description="Polar residues" evidence="5">
    <location>
        <begin position="808"/>
        <end position="817"/>
    </location>
</feature>
<feature type="region of interest" description="Disordered" evidence="5">
    <location>
        <begin position="1028"/>
        <end position="1079"/>
    </location>
</feature>
<dbReference type="PANTHER" id="PTHR15729">
    <property type="entry name" value="CDC42 GTPASE-ACTIVATING PROTEIN"/>
    <property type="match status" value="1"/>
</dbReference>
<dbReference type="InterPro" id="IPR036028">
    <property type="entry name" value="SH3-like_dom_sf"/>
</dbReference>
<feature type="region of interest" description="Disordered" evidence="5">
    <location>
        <begin position="1232"/>
        <end position="1256"/>
    </location>
</feature>
<evidence type="ECO:0000313" key="9">
    <source>
        <dbReference type="Proteomes" id="UP001367676"/>
    </source>
</evidence>
<feature type="compositionally biased region" description="Polar residues" evidence="5">
    <location>
        <begin position="1052"/>
        <end position="1062"/>
    </location>
</feature>
<name>A0AAN9TNY3_9HEMI</name>
<feature type="region of interest" description="Disordered" evidence="5">
    <location>
        <begin position="798"/>
        <end position="817"/>
    </location>
</feature>
<evidence type="ECO:0000259" key="6">
    <source>
        <dbReference type="PROSITE" id="PS50002"/>
    </source>
</evidence>
<feature type="compositionally biased region" description="Polar residues" evidence="5">
    <location>
        <begin position="1368"/>
        <end position="1378"/>
    </location>
</feature>
<accession>A0AAN9TNY3</accession>
<feature type="compositionally biased region" description="Low complexity" evidence="5">
    <location>
        <begin position="649"/>
        <end position="661"/>
    </location>
</feature>
<dbReference type="Pfam" id="PF00018">
    <property type="entry name" value="SH3_1"/>
    <property type="match status" value="1"/>
</dbReference>
<dbReference type="Proteomes" id="UP001367676">
    <property type="component" value="Unassembled WGS sequence"/>
</dbReference>
<evidence type="ECO:0008006" key="10">
    <source>
        <dbReference type="Google" id="ProtNLM"/>
    </source>
</evidence>
<evidence type="ECO:0000256" key="3">
    <source>
        <dbReference type="ARBA" id="ARBA00022468"/>
    </source>
</evidence>
<dbReference type="CDD" id="cd11835">
    <property type="entry name" value="SH3_ARHGAP32_33"/>
    <property type="match status" value="1"/>
</dbReference>
<evidence type="ECO:0000256" key="2">
    <source>
        <dbReference type="ARBA" id="ARBA00022443"/>
    </source>
</evidence>
<evidence type="ECO:0000256" key="4">
    <source>
        <dbReference type="PROSITE-ProRule" id="PRU00192"/>
    </source>
</evidence>
<organism evidence="8 9">
    <name type="scientific">Parthenolecanium corni</name>
    <dbReference type="NCBI Taxonomy" id="536013"/>
    <lineage>
        <taxon>Eukaryota</taxon>
        <taxon>Metazoa</taxon>
        <taxon>Ecdysozoa</taxon>
        <taxon>Arthropoda</taxon>
        <taxon>Hexapoda</taxon>
        <taxon>Insecta</taxon>
        <taxon>Pterygota</taxon>
        <taxon>Neoptera</taxon>
        <taxon>Paraneoptera</taxon>
        <taxon>Hemiptera</taxon>
        <taxon>Sternorrhyncha</taxon>
        <taxon>Coccoidea</taxon>
        <taxon>Coccidae</taxon>
        <taxon>Parthenolecanium</taxon>
    </lineage>
</organism>
<keyword evidence="9" id="KW-1185">Reference proteome</keyword>
<dbReference type="Gene3D" id="3.30.1520.10">
    <property type="entry name" value="Phox-like domain"/>
    <property type="match status" value="1"/>
</dbReference>
<dbReference type="FunFam" id="1.10.555.10:FF:000002">
    <property type="entry name" value="rho GTPase-activating protein 32 isoform X1"/>
    <property type="match status" value="1"/>
</dbReference>
<sequence>MFTTVPDLFSSLLSCCFEQESSGVLTVISGEQIAPISTGSGDSDSKINLSCIRIQHLTGPAALGRSRFPKLEECAHFHYEHVELNSIQLSLYEEEDLKSLSSLEYNENVENKWLTVKVTSHGQSWLLRRTYENFRMLDQQLHQCIYDRKFSSLPELPPLENLPDKQDPQSYIKCQLNKYCERFSDIAGSLINCGPVLNWLQLDNRGRRILVTDGDSCPINTPAVAAAYSIQKYSAVAADEISFDIGDMISVIDMPPPEESVWWRGKRGFMVGFFPSHCVAVITDKVPRNLQLNQPSTIIEPSKPVLRKHGKLIAFFRAFILSRPSKRHLKQSGIFKERVFGCDLGEHLLNSGREVPMVLKCCSEFIEQHGIVDGIYRLSGATSNIQKLRTTFDEDRIPALYSDDSILQDIHSVASLLKMYFRELPNPLCTYQLYKNFVNAVQNADAAERVAKMREVVQKLPPPHFRTLEYLMRHLSKVAEHGTRTGMTARNIAIVWAPNLLRCKELEIGGVAALQGVGVQAVVTEFLISNVDMVFSDDRISVEGISRRMRPKSLSIGTPTKLLSLEEAQSKKLGLDSGQDNYIEVGGGPSCLPKVYHTVIELPSRKRLPLKRSPLGWKSLFSRSSSGSIGLRKSSSTNSAKRKPSAPCETTFRTAEPATTTDSEAKTRLRTVKSAESLTSGAGNGASVRNSMCLEYLSPPSPKLSSTGHHSRSVSHDSYFDHLAENTPMHSTLRPDDDGLSDLKLNFDLDESEMKIFSEESSQLFSNTSSSEQLQVGYPHTLKKVPLLASAENTIIVDPSPKKHKNNDNSSCSSATLSDDMTAVSKKRSRLEEQLLDDDFAYIDSQCNDRLVVEVDVHHRESSQLSSPMNDTQCSDNDTIMSACTMSDSTLANASIAYTPLSDYSGTSNTSSIREPSYQRLISSMSSSQLPRSSTESVRNYEFRRYENVPRNRFSYHGDLRPGGSPAVAGNRLSLQMLTSASPDGFERRAASAIISPTVNGDAKKWKCDIALAPVSSPLMARQFTNGLSHRPAKSTENSCSEASPNAAERLQCTSSPPNHSLNASVSESDSAESAVNSEYENVPKLELILNDKEMFSDNEKNESPYELVTMVGNRMTSVPCEGALFATAVTPAKCGSESNYEEIETMNDEELRVNDRTDGNYEEMSAVYTDNDIYNFGGSSVDGCEERKATAYEDVFVLDASDVKDVSSSNESLASSADEAMIENNLYESLVTEDSSPDPGSNRSSKIVDSGAATSAPTEVISNYKNFVVTLGVANQDLKRVTPTESSPLITSDIHSPFSDFEPHFYVNTQSNNSDNFNSSNKNSNSNNHDKAEEQSAEAMDVSKCPEPVRPSSLPLASDNGEPKPTDFSTRTPSSAEVKNEDSDLLRSGSTKSVQDLVSKFEWSVESDSNPRKDPGVCSQKNSRFEAKRDFVSLPPQLRNKSSQESLSCAVESPTDECKDGNDESVRRDRIERYKEERRLALRQKYQVDDSCIDDQKDAEMIRRFKQKIFKNEKADNAAKSLEYDSSLDTSASSGEKTKEKGTVKPPTPAVTTISILYTSKKRKESAGDEINCSDKSAICSGSLKSRTSSTDSTTEAKEAVALEIGNGRHTLMSKSFGSLSDKSREVSLKPPTYEGRRQFTASLERNTSRVKGFVKEESLVAKRVNQLSEASDVFLTTTGGRKNGESGSMRRRAHSTSGPGVPYCIRDIAAIFENKDNK</sequence>
<dbReference type="GO" id="GO:0007264">
    <property type="term" value="P:small GTPase-mediated signal transduction"/>
    <property type="evidence" value="ECO:0007669"/>
    <property type="project" value="TreeGrafter"/>
</dbReference>
<dbReference type="SMART" id="SM00326">
    <property type="entry name" value="SH3"/>
    <property type="match status" value="1"/>
</dbReference>
<feature type="domain" description="SH3" evidence="6">
    <location>
        <begin position="222"/>
        <end position="284"/>
    </location>
</feature>